<dbReference type="Pfam" id="PF00582">
    <property type="entry name" value="Usp"/>
    <property type="match status" value="2"/>
</dbReference>
<sequence>MATFADAPVVVGVDGSPSSLDAVDLAAHEAELRGLRLHIVHAFAWPPALVAARPAAPGAAEPATLLRAEAAAVVEQAGVRAAKAAPGVTVTTEVADGPAAFVLLERSRRAGLIVVGDRGRGRFDGILAGTVATQLATYGSCPVIVVRGHARTGGPVVVGVDGSPRSARALEFAAEEAHHRSVELVAVHVWRTPSPAAPGAEIPLVYDLDLLEAEEGRQLAAALDGLSDRHPGLSVRPELGRGATGQVLTSWSRQAQLMVVGDRGHGGFVGLLLGSVSQYLIYHGACPVAVVRDNRRHG</sequence>
<dbReference type="SUPFAM" id="SSF52402">
    <property type="entry name" value="Adenine nucleotide alpha hydrolases-like"/>
    <property type="match status" value="2"/>
</dbReference>
<evidence type="ECO:0000259" key="2">
    <source>
        <dbReference type="Pfam" id="PF00582"/>
    </source>
</evidence>
<evidence type="ECO:0000313" key="4">
    <source>
        <dbReference type="Proteomes" id="UP000294901"/>
    </source>
</evidence>
<dbReference type="PRINTS" id="PR01438">
    <property type="entry name" value="UNVRSLSTRESS"/>
</dbReference>
<dbReference type="EMBL" id="SNWR01000001">
    <property type="protein sequence ID" value="TDO41978.1"/>
    <property type="molecule type" value="Genomic_DNA"/>
</dbReference>
<dbReference type="OrthoDB" id="3174546at2"/>
<keyword evidence="4" id="KW-1185">Reference proteome</keyword>
<comment type="similarity">
    <text evidence="1">Belongs to the universal stress protein A family.</text>
</comment>
<dbReference type="PANTHER" id="PTHR46268">
    <property type="entry name" value="STRESS RESPONSE PROTEIN NHAX"/>
    <property type="match status" value="1"/>
</dbReference>
<dbReference type="RefSeq" id="WP_133875933.1">
    <property type="nucleotide sequence ID" value="NZ_BOMD01000064.1"/>
</dbReference>
<proteinExistence type="inferred from homology"/>
<reference evidence="3 4" key="1">
    <citation type="submission" date="2019-03" db="EMBL/GenBank/DDBJ databases">
        <title>Sequencing the genomes of 1000 actinobacteria strains.</title>
        <authorList>
            <person name="Klenk H.-P."/>
        </authorList>
    </citation>
    <scope>NUCLEOTIDE SEQUENCE [LARGE SCALE GENOMIC DNA]</scope>
    <source>
        <strain evidence="3 4">DSM 43805</strain>
    </source>
</reference>
<evidence type="ECO:0000256" key="1">
    <source>
        <dbReference type="ARBA" id="ARBA00008791"/>
    </source>
</evidence>
<name>A0A4V3C8K4_9ACTN</name>
<dbReference type="Proteomes" id="UP000294901">
    <property type="component" value="Unassembled WGS sequence"/>
</dbReference>
<evidence type="ECO:0000313" key="3">
    <source>
        <dbReference type="EMBL" id="TDO41978.1"/>
    </source>
</evidence>
<dbReference type="InterPro" id="IPR006016">
    <property type="entry name" value="UspA"/>
</dbReference>
<dbReference type="InterPro" id="IPR006015">
    <property type="entry name" value="Universal_stress_UspA"/>
</dbReference>
<organism evidence="3 4">
    <name type="scientific">Paractinoplanes brasiliensis</name>
    <dbReference type="NCBI Taxonomy" id="52695"/>
    <lineage>
        <taxon>Bacteria</taxon>
        <taxon>Bacillati</taxon>
        <taxon>Actinomycetota</taxon>
        <taxon>Actinomycetes</taxon>
        <taxon>Micromonosporales</taxon>
        <taxon>Micromonosporaceae</taxon>
        <taxon>Paractinoplanes</taxon>
    </lineage>
</organism>
<comment type="caution">
    <text evidence="3">The sequence shown here is derived from an EMBL/GenBank/DDBJ whole genome shotgun (WGS) entry which is preliminary data.</text>
</comment>
<dbReference type="PANTHER" id="PTHR46268:SF6">
    <property type="entry name" value="UNIVERSAL STRESS PROTEIN UP12"/>
    <property type="match status" value="1"/>
</dbReference>
<dbReference type="InterPro" id="IPR014729">
    <property type="entry name" value="Rossmann-like_a/b/a_fold"/>
</dbReference>
<accession>A0A4V3C8K4</accession>
<dbReference type="AlphaFoldDB" id="A0A4V3C8K4"/>
<feature type="domain" description="UspA" evidence="2">
    <location>
        <begin position="155"/>
        <end position="292"/>
    </location>
</feature>
<dbReference type="Gene3D" id="3.40.50.620">
    <property type="entry name" value="HUPs"/>
    <property type="match status" value="2"/>
</dbReference>
<protein>
    <submittedName>
        <fullName evidence="3">Nucleotide-binding universal stress UspA family protein</fullName>
    </submittedName>
</protein>
<gene>
    <name evidence="3" type="ORF">C8E87_5740</name>
</gene>
<feature type="domain" description="UspA" evidence="2">
    <location>
        <begin position="9"/>
        <end position="147"/>
    </location>
</feature>